<reference evidence="1" key="2">
    <citation type="journal article" date="2021" name="Sci. Rep.">
        <title>The distribution of antibiotic resistance genes in chicken gut microbiota commensals.</title>
        <authorList>
            <person name="Juricova H."/>
            <person name="Matiasovicova J."/>
            <person name="Kubasova T."/>
            <person name="Cejkova D."/>
            <person name="Rychlik I."/>
        </authorList>
    </citation>
    <scope>NUCLEOTIDE SEQUENCE</scope>
    <source>
        <strain evidence="1">An420c</strain>
    </source>
</reference>
<reference evidence="1" key="1">
    <citation type="submission" date="2020-08" db="EMBL/GenBank/DDBJ databases">
        <authorList>
            <person name="Cejkova D."/>
            <person name="Kubasova T."/>
            <person name="Jahodarova E."/>
            <person name="Rychlik I."/>
        </authorList>
    </citation>
    <scope>NUCLEOTIDE SEQUENCE</scope>
    <source>
        <strain evidence="1">An420c</strain>
    </source>
</reference>
<keyword evidence="2" id="KW-1185">Reference proteome</keyword>
<accession>A0A938X1X8</accession>
<evidence type="ECO:0000313" key="1">
    <source>
        <dbReference type="EMBL" id="MBM6825543.1"/>
    </source>
</evidence>
<dbReference type="Proteomes" id="UP000713880">
    <property type="component" value="Unassembled WGS sequence"/>
</dbReference>
<dbReference type="AlphaFoldDB" id="A0A938X1X8"/>
<gene>
    <name evidence="1" type="ORF">H6A13_00280</name>
</gene>
<organism evidence="1 2">
    <name type="scientific">Mordavella massiliensis</name>
    <dbReference type="NCBI Taxonomy" id="1871024"/>
    <lineage>
        <taxon>Bacteria</taxon>
        <taxon>Bacillati</taxon>
        <taxon>Bacillota</taxon>
        <taxon>Clostridia</taxon>
        <taxon>Eubacteriales</taxon>
        <taxon>Clostridiaceae</taxon>
        <taxon>Mordavella</taxon>
    </lineage>
</organism>
<proteinExistence type="predicted"/>
<evidence type="ECO:0000313" key="2">
    <source>
        <dbReference type="Proteomes" id="UP000713880"/>
    </source>
</evidence>
<name>A0A938X1X8_9CLOT</name>
<protein>
    <submittedName>
        <fullName evidence="1">Uncharacterized protein</fullName>
    </submittedName>
</protein>
<dbReference type="EMBL" id="JACJLV010000001">
    <property type="protein sequence ID" value="MBM6825543.1"/>
    <property type="molecule type" value="Genomic_DNA"/>
</dbReference>
<comment type="caution">
    <text evidence="1">The sequence shown here is derived from an EMBL/GenBank/DDBJ whole genome shotgun (WGS) entry which is preliminary data.</text>
</comment>
<sequence>MKGKELSQQEAIKEVSTLLRCRAILSGIEIDEVFRNENGISMQMKIVGGLVDEKPSGLHNATKMFAEMVALYKNRRSEFDEILIQAKGECTVQVNIQENFFAWLSSRVSSAQLSEFYIVCKDLEAFCLNKHILAVPLFETTDFETLQYVKNTIQTNKMFQFKYFRQIGKMKKVMEYYLAFLRENPVQKAVPINATKEDAEAISTKPTEDADTNHIVSTIEEVITIGNENAISESNNIISTNVAENKTNTLIWNFANERIDFTFTIPIEVSYFDEKRKCHGWQNVFVCIIEFLQEDYPAIIRGMVGYYFAGVGKVIFTGRAGIDRLSKAEKINDGLYLETDCTPDEIVTILHLLMSKCNMDYDNIEIIYEKKQGKHLSVGTDDSLELPIIEERTQNRHIETENRVIITSVYEGKSAFENWLISGAGLAERSAQSYSSAVNVAGQYSVRLGFSEKELYFILDAEQVYQINMKLLANPEFAQLNESQHNRYRAALSKYWDYCNALAGGITIKAPVKSAPEQKDEVTKTRIAFIAWAQEQQMQKAAILAYLSDINKCSEFAKEHDYIKEEHFLLIEDANVLERIFWEMRKDSRFVEFINERQKRPISAMNKLIAFRRATGNNAIVSPVSTLQIEPVEKTEQRPIASEIEVAVNPQVKERYTAILAENFVDGFRPGKAIDRNRFRMYYFDMFGQELTEEDEQLVHTLIRIGSLRDERIYVKDDMEQKDLIEEINETIMETFKEGASCIYLDCLFEKFQEELAEILHVYNVNSLESILFSSQKRNYFKRYNYLFGYNKEPAPAKDVIEYMKKSHLPVIYSEIESSLWYIPLDKIKHTLVTTPGIVNVAPEAYLYAPNLPVSGNELQKIAELISHALLQRSYISDVELMQLIEEHCPSVLMNTPDYPMWGLRNALAYLLRERFSFRGAIISDKDEEISMAEVFSDFCQQSEHITVEELKKFANELNTVIYWDSVYGEMVRINQNEFIRRDQIHFNVEQTDAVLDSLVRSEYTPIKNINLFLHFPTIDVPWNNFVLESYVANYSKKFRLLHASYAATDCCGAMVRQESGISDYRTLIVDVLSKNTGWKTKKDALQLLVDLGYQQRRSYSDIEKVMQEAKIRMSVQKK</sequence>